<dbReference type="EMBL" id="CP014145">
    <property type="protein sequence ID" value="AMB57838.1"/>
    <property type="molecule type" value="Genomic_DNA"/>
</dbReference>
<feature type="transmembrane region" description="Helical" evidence="6">
    <location>
        <begin position="228"/>
        <end position="247"/>
    </location>
</feature>
<dbReference type="KEGG" id="mvd:AWU67_01990"/>
<feature type="transmembrane region" description="Helical" evidence="6">
    <location>
        <begin position="164"/>
        <end position="184"/>
    </location>
</feature>
<feature type="transmembrane region" description="Helical" evidence="6">
    <location>
        <begin position="376"/>
        <end position="397"/>
    </location>
</feature>
<evidence type="ECO:0000313" key="7">
    <source>
        <dbReference type="EMBL" id="AMB57838.1"/>
    </source>
</evidence>
<feature type="transmembrane region" description="Helical" evidence="6">
    <location>
        <begin position="341"/>
        <end position="364"/>
    </location>
</feature>
<evidence type="ECO:0000256" key="5">
    <source>
        <dbReference type="ARBA" id="ARBA00023136"/>
    </source>
</evidence>
<feature type="transmembrane region" description="Helical" evidence="6">
    <location>
        <begin position="108"/>
        <end position="127"/>
    </location>
</feature>
<evidence type="ECO:0000256" key="6">
    <source>
        <dbReference type="SAM" id="Phobius"/>
    </source>
</evidence>
<evidence type="ECO:0000313" key="8">
    <source>
        <dbReference type="Proteomes" id="UP000058305"/>
    </source>
</evidence>
<keyword evidence="4 6" id="KW-1133">Transmembrane helix</keyword>
<gene>
    <name evidence="7" type="ORF">AWU67_01990</name>
</gene>
<organism evidence="7 8">
    <name type="scientific">Microterricola viridarii</name>
    <dbReference type="NCBI Taxonomy" id="412690"/>
    <lineage>
        <taxon>Bacteria</taxon>
        <taxon>Bacillati</taxon>
        <taxon>Actinomycetota</taxon>
        <taxon>Actinomycetes</taxon>
        <taxon>Micrococcales</taxon>
        <taxon>Microbacteriaceae</taxon>
        <taxon>Microterricola</taxon>
    </lineage>
</organism>
<feature type="transmembrane region" description="Helical" evidence="6">
    <location>
        <begin position="430"/>
        <end position="449"/>
    </location>
</feature>
<evidence type="ECO:0000256" key="3">
    <source>
        <dbReference type="ARBA" id="ARBA00022692"/>
    </source>
</evidence>
<protein>
    <recommendedName>
        <fullName evidence="9">Membrane protein involved in the export of O-antigen and teichoic acid</fullName>
    </recommendedName>
</protein>
<keyword evidence="2" id="KW-1003">Cell membrane</keyword>
<feature type="transmembrane region" description="Helical" evidence="6">
    <location>
        <begin position="259"/>
        <end position="284"/>
    </location>
</feature>
<dbReference type="PANTHER" id="PTHR30250:SF11">
    <property type="entry name" value="O-ANTIGEN TRANSPORTER-RELATED"/>
    <property type="match status" value="1"/>
</dbReference>
<dbReference type="PANTHER" id="PTHR30250">
    <property type="entry name" value="PST FAMILY PREDICTED COLANIC ACID TRANSPORTER"/>
    <property type="match status" value="1"/>
</dbReference>
<reference evidence="8" key="2">
    <citation type="submission" date="2016-01" db="EMBL/GenBank/DDBJ databases">
        <title>First complete genome sequence of a species in the genus Microterricola, an extremophilic cold active enzyme producing strain ERGS5:02 isolated from Sikkim Himalaya.</title>
        <authorList>
            <person name="Kumar R."/>
            <person name="Singh D."/>
            <person name="Swarnkar M.K."/>
        </authorList>
    </citation>
    <scope>NUCLEOTIDE SEQUENCE [LARGE SCALE GENOMIC DNA]</scope>
    <source>
        <strain evidence="8">ERGS5:02</strain>
    </source>
</reference>
<reference evidence="7 8" key="1">
    <citation type="journal article" date="2016" name="J. Biotechnol.">
        <title>First complete genome sequence of a species in the genus Microterricola, an extremophilic cold active enzyme producing bacterial strain ERGS5:02 isolated from Sikkim Himalaya.</title>
        <authorList>
            <person name="Himanshu"/>
            <person name="Swarnkar M.K."/>
            <person name="Singh D."/>
            <person name="Kumar R."/>
        </authorList>
    </citation>
    <scope>NUCLEOTIDE SEQUENCE [LARGE SCALE GENOMIC DNA]</scope>
    <source>
        <strain evidence="7 8">ERGS5:02</strain>
    </source>
</reference>
<evidence type="ECO:0008006" key="9">
    <source>
        <dbReference type="Google" id="ProtNLM"/>
    </source>
</evidence>
<evidence type="ECO:0000256" key="2">
    <source>
        <dbReference type="ARBA" id="ARBA00022475"/>
    </source>
</evidence>
<feature type="transmembrane region" description="Helical" evidence="6">
    <location>
        <begin position="403"/>
        <end position="423"/>
    </location>
</feature>
<accession>A0A0Y0N5S6</accession>
<keyword evidence="5 6" id="KW-0472">Membrane</keyword>
<feature type="transmembrane region" description="Helical" evidence="6">
    <location>
        <begin position="310"/>
        <end position="335"/>
    </location>
</feature>
<feature type="transmembrane region" description="Helical" evidence="6">
    <location>
        <begin position="455"/>
        <end position="477"/>
    </location>
</feature>
<comment type="subcellular location">
    <subcellularLocation>
        <location evidence="1">Cell membrane</location>
        <topology evidence="1">Multi-pass membrane protein</topology>
    </subcellularLocation>
</comment>
<evidence type="ECO:0000256" key="1">
    <source>
        <dbReference type="ARBA" id="ARBA00004651"/>
    </source>
</evidence>
<dbReference type="AlphaFoldDB" id="A0A0Y0N5S6"/>
<name>A0A0Y0N5S6_9MICO</name>
<dbReference type="InterPro" id="IPR050833">
    <property type="entry name" value="Poly_Biosynth_Transport"/>
</dbReference>
<dbReference type="GO" id="GO:0005886">
    <property type="term" value="C:plasma membrane"/>
    <property type="evidence" value="ECO:0007669"/>
    <property type="project" value="UniProtKB-SubCell"/>
</dbReference>
<keyword evidence="8" id="KW-1185">Reference proteome</keyword>
<evidence type="ECO:0000256" key="4">
    <source>
        <dbReference type="ARBA" id="ARBA00022989"/>
    </source>
</evidence>
<sequence length="490" mass="51017">MNGDLRARLLGRLDLRRSEGIGLAHRGALSLVGVMLQGGVRFLYSVLIGRFLTPALLAATNSAISLALFVSLLWPTATATAATKFVSRAHGAGDAPLALAVAKHLGRVSMVAAGVLGVGAGAFSWLFQDRQDLGAAILVTLLVLAWSGYTYVRGLHFAVQQVARATLWDGISAIVALALLVVVIVAGADALLLAPLTAGYALYAICGWPRGEKSGSLPAALRSEINHFTFWTVIGTLASTGLLQLSMLVAHGTSSPEDAALYAVALTLATPLSMLARSFSLVLFPSMARATGRADHASVRAQTDLSTRGLVAAMGLLFGALAIVGKLVIVIAFGARYADAFVPLVILLAACFLVTVNIGVVNALSAGTQSGVRLPALFSVVGMVIGLCTMALTVPGGGITAVAAGYLAGAVIIGLAPIIWVWVREGMRWGWTFLRALFGVGCAAALIVLDELWGVPAWATVGTAAVFAIIWLGLMWPEVRMIGSMRRLRI</sequence>
<proteinExistence type="predicted"/>
<dbReference type="Proteomes" id="UP000058305">
    <property type="component" value="Chromosome"/>
</dbReference>
<keyword evidence="3 6" id="KW-0812">Transmembrane</keyword>
<feature type="transmembrane region" description="Helical" evidence="6">
    <location>
        <begin position="133"/>
        <end position="152"/>
    </location>
</feature>